<reference evidence="2" key="1">
    <citation type="submission" date="2022-11" db="UniProtKB">
        <authorList>
            <consortium name="WormBaseParasite"/>
        </authorList>
    </citation>
    <scope>IDENTIFICATION</scope>
</reference>
<dbReference type="WBParaSite" id="PS1159_v2.g22290.t1">
    <property type="protein sequence ID" value="PS1159_v2.g22290.t1"/>
    <property type="gene ID" value="PS1159_v2.g22290"/>
</dbReference>
<dbReference type="Proteomes" id="UP000887580">
    <property type="component" value="Unplaced"/>
</dbReference>
<name>A0AC35FYX9_9BILA</name>
<accession>A0AC35FYX9</accession>
<protein>
    <submittedName>
        <fullName evidence="2">Nuclear receptor domain-containing protein</fullName>
    </submittedName>
</protein>
<proteinExistence type="predicted"/>
<evidence type="ECO:0000313" key="2">
    <source>
        <dbReference type="WBParaSite" id="PS1159_v2.g22290.t1"/>
    </source>
</evidence>
<evidence type="ECO:0000313" key="1">
    <source>
        <dbReference type="Proteomes" id="UP000887580"/>
    </source>
</evidence>
<sequence>MEKDYDLPKQNKERCIIDKSAEPCLVCSTPTSKLHLQVNACYACAAFYRRSLETHKTYKCQNNNEKCDLTVKKTGKPLCRLCRYNKCVEIGMVINSKKDENSNKKEVVEKVGDKTDDLLLEIMNLPSISERAVLVDMEKNFNKLKEIFSVTTTNPSTTENCEYTKEFTELIKNFVEAFKPKSTLLPYNGEPESVFKRIYFVNQHFFATAKMLAKFSAFSALPVDEKISLFLHFWHIFRLFERMYQAILYFKSTDEKDFRTQCSFDEFFDISNIKTIYHTSIPNTTFYSLMLPMFQKGLVIVSAFKRLNPKFEELVYICHITLWSCHEILKIGPETQNLAEKITNQISADLHEYYTNELRVASYSTRQAQLFKLISLGEVVVRSKKQMIAGRKLFNFGQYYFPYCDFETNLFDYIDKHQL</sequence>
<organism evidence="1 2">
    <name type="scientific">Panagrolaimus sp. PS1159</name>
    <dbReference type="NCBI Taxonomy" id="55785"/>
    <lineage>
        <taxon>Eukaryota</taxon>
        <taxon>Metazoa</taxon>
        <taxon>Ecdysozoa</taxon>
        <taxon>Nematoda</taxon>
        <taxon>Chromadorea</taxon>
        <taxon>Rhabditida</taxon>
        <taxon>Tylenchina</taxon>
        <taxon>Panagrolaimomorpha</taxon>
        <taxon>Panagrolaimoidea</taxon>
        <taxon>Panagrolaimidae</taxon>
        <taxon>Panagrolaimus</taxon>
    </lineage>
</organism>